<keyword evidence="3" id="KW-1185">Reference proteome</keyword>
<feature type="compositionally biased region" description="Basic and acidic residues" evidence="1">
    <location>
        <begin position="220"/>
        <end position="232"/>
    </location>
</feature>
<organism evidence="2 3">
    <name type="scientific">Arctia plantaginis</name>
    <name type="common">Wood tiger moth</name>
    <name type="synonym">Phalaena plantaginis</name>
    <dbReference type="NCBI Taxonomy" id="874455"/>
    <lineage>
        <taxon>Eukaryota</taxon>
        <taxon>Metazoa</taxon>
        <taxon>Ecdysozoa</taxon>
        <taxon>Arthropoda</taxon>
        <taxon>Hexapoda</taxon>
        <taxon>Insecta</taxon>
        <taxon>Pterygota</taxon>
        <taxon>Neoptera</taxon>
        <taxon>Endopterygota</taxon>
        <taxon>Lepidoptera</taxon>
        <taxon>Glossata</taxon>
        <taxon>Ditrysia</taxon>
        <taxon>Noctuoidea</taxon>
        <taxon>Erebidae</taxon>
        <taxon>Arctiinae</taxon>
        <taxon>Arctia</taxon>
    </lineage>
</organism>
<feature type="region of interest" description="Disordered" evidence="1">
    <location>
        <begin position="201"/>
        <end position="232"/>
    </location>
</feature>
<reference evidence="2 3" key="1">
    <citation type="submission" date="2020-04" db="EMBL/GenBank/DDBJ databases">
        <authorList>
            <person name="Wallbank WR R."/>
            <person name="Pardo Diaz C."/>
            <person name="Kozak K."/>
            <person name="Martin S."/>
            <person name="Jiggins C."/>
            <person name="Moest M."/>
            <person name="Warren A I."/>
            <person name="Byers J.R.P. K."/>
            <person name="Montejo-Kovacevich G."/>
            <person name="Yen C E."/>
        </authorList>
    </citation>
    <scope>NUCLEOTIDE SEQUENCE [LARGE SCALE GENOMIC DNA]</scope>
</reference>
<dbReference type="Proteomes" id="UP000494106">
    <property type="component" value="Unassembled WGS sequence"/>
</dbReference>
<comment type="caution">
    <text evidence="2">The sequence shown here is derived from an EMBL/GenBank/DDBJ whole genome shotgun (WGS) entry which is preliminary data.</text>
</comment>
<sequence>MADSIDDDDVTICSEDFMMDDDDDSVPSLRNFDEGQFGGVEVSNDGRQVNDTEKRNIENIPEQSTQIPNYDSIQSQIEPSIDNDVTFCESGFSIAKENLPKINEVYLNDKINLIETELGPKLGNNLVSNDELNINHSNNELNQLTNSNYDTQNTILYTVHGFTQNNTHYSPSQNEILIPNKYLYRIKEDKNETRLVNNSNGTANALNSNVTNMNSLTKTNDNRSKDGRRNEIVSEDRMSESILANQDVGVFSQNMDTIFQENENDLTDITPKDINDGYMKNNFFERNSEYAQNVYDYFSEIHSINDITKENTIENEKSKDTLKSMQITKKKTQNNINNDNFDSNNEYLDTIQSVGTGRHIEQVIPNQNMENLTKNFEQNIDSSQQNTKQISPFEVIEEDTDTIEVIPYKVLEELNKIKMYLQRRDRRMSCDGYSTDSGYKSDSQLRSSNRSALQLSGISINQSAFCLLNHITQCALVGATREITAEMAQTLGQLVDRLHEEETYPPFLEELLDTVDILLRQVYEGQSCDDSKLLKKDEFIQRIMLLNKSIHIQSHSIEKITSILTKFHENITDSSVTYELTNIDEIENVSYLFHILEMLLKKYIKNKGILSQGSQLSQDEDKILNKSSITDIWRKKWNPNFKENSAGSREKRCVLKSCSEILNKVIVDCVNSYSLVAYSALRCFNSMQS</sequence>
<evidence type="ECO:0000313" key="2">
    <source>
        <dbReference type="EMBL" id="CAB3240949.1"/>
    </source>
</evidence>
<name>A0A8S1A899_ARCPL</name>
<protein>
    <submittedName>
        <fullName evidence="2">Uncharacterized protein</fullName>
    </submittedName>
</protein>
<evidence type="ECO:0000256" key="1">
    <source>
        <dbReference type="SAM" id="MobiDB-lite"/>
    </source>
</evidence>
<dbReference type="EMBL" id="CADEBC010000507">
    <property type="protein sequence ID" value="CAB3240949.1"/>
    <property type="molecule type" value="Genomic_DNA"/>
</dbReference>
<gene>
    <name evidence="2" type="ORF">APLA_LOCUS8417</name>
</gene>
<dbReference type="OrthoDB" id="7387587at2759"/>
<dbReference type="AlphaFoldDB" id="A0A8S1A899"/>
<proteinExistence type="predicted"/>
<accession>A0A8S1A899</accession>
<evidence type="ECO:0000313" key="3">
    <source>
        <dbReference type="Proteomes" id="UP000494106"/>
    </source>
</evidence>
<feature type="compositionally biased region" description="Polar residues" evidence="1">
    <location>
        <begin position="201"/>
        <end position="219"/>
    </location>
</feature>